<accession>A0A0F7L366</accession>
<reference evidence="2" key="2">
    <citation type="submission" date="2015-03" db="EMBL/GenBank/DDBJ databases">
        <authorList>
            <person name="Chow C.-E.T."/>
            <person name="Winget D.M."/>
            <person name="White R.A.III."/>
            <person name="Hallam S.J."/>
            <person name="Suttle C.A."/>
        </authorList>
    </citation>
    <scope>NUCLEOTIDE SEQUENCE</scope>
    <source>
        <strain evidence="2">Anoxic3_7</strain>
    </source>
</reference>
<feature type="region of interest" description="Disordered" evidence="1">
    <location>
        <begin position="1"/>
        <end position="55"/>
    </location>
</feature>
<dbReference type="EMBL" id="KR029582">
    <property type="protein sequence ID" value="AKH46375.1"/>
    <property type="molecule type" value="Genomic_DNA"/>
</dbReference>
<protein>
    <submittedName>
        <fullName evidence="2">Uncharacterized protein</fullName>
    </submittedName>
</protein>
<evidence type="ECO:0000313" key="2">
    <source>
        <dbReference type="EMBL" id="AKH46375.1"/>
    </source>
</evidence>
<evidence type="ECO:0000256" key="1">
    <source>
        <dbReference type="SAM" id="MobiDB-lite"/>
    </source>
</evidence>
<organism evidence="2">
    <name type="scientific">uncultured marine virus</name>
    <dbReference type="NCBI Taxonomy" id="186617"/>
    <lineage>
        <taxon>Viruses</taxon>
        <taxon>environmental samples</taxon>
    </lineage>
</organism>
<sequence>MFTGVPTLETSPPPATVCQEEVPSPSSRRYLLAPTSPVDRTAVPSTAPAALPAPS</sequence>
<proteinExistence type="predicted"/>
<feature type="compositionally biased region" description="Low complexity" evidence="1">
    <location>
        <begin position="41"/>
        <end position="55"/>
    </location>
</feature>
<reference evidence="2" key="1">
    <citation type="journal article" date="2015" name="Front. Microbiol.">
        <title>Combining genomic sequencing methods to explore viral diversity and reveal potential virus-host interactions.</title>
        <authorList>
            <person name="Chow C.E."/>
            <person name="Winget D.M."/>
            <person name="White R.A.III."/>
            <person name="Hallam S.J."/>
            <person name="Suttle C.A."/>
        </authorList>
    </citation>
    <scope>NUCLEOTIDE SEQUENCE</scope>
    <source>
        <strain evidence="2">Anoxic3_7</strain>
    </source>
</reference>
<name>A0A0F7L366_9VIRU</name>